<gene>
    <name evidence="1" type="ORF">SAMN05661109_01685</name>
</gene>
<dbReference type="PANTHER" id="PTHR23404">
    <property type="entry name" value="MOLYBDOPTERIN SYNTHASE RELATED"/>
    <property type="match status" value="1"/>
</dbReference>
<dbReference type="InterPro" id="IPR036563">
    <property type="entry name" value="MoaE_sf"/>
</dbReference>
<dbReference type="RefSeq" id="WP_092258974.1">
    <property type="nucleotide sequence ID" value="NZ_CP047199.1"/>
</dbReference>
<evidence type="ECO:0000313" key="2">
    <source>
        <dbReference type="Proteomes" id="UP000198929"/>
    </source>
</evidence>
<dbReference type="Proteomes" id="UP000198929">
    <property type="component" value="Unassembled WGS sequence"/>
</dbReference>
<dbReference type="EMBL" id="FOGQ01000007">
    <property type="protein sequence ID" value="SES04946.1"/>
    <property type="molecule type" value="Genomic_DNA"/>
</dbReference>
<proteinExistence type="predicted"/>
<name>A0A1H9U652_9CORY</name>
<evidence type="ECO:0000313" key="1">
    <source>
        <dbReference type="EMBL" id="SES04946.1"/>
    </source>
</evidence>
<dbReference type="GO" id="GO:0006777">
    <property type="term" value="P:Mo-molybdopterin cofactor biosynthetic process"/>
    <property type="evidence" value="ECO:0007669"/>
    <property type="project" value="InterPro"/>
</dbReference>
<dbReference type="Gene3D" id="3.90.1170.40">
    <property type="entry name" value="Molybdopterin biosynthesis MoaE subunit"/>
    <property type="match status" value="1"/>
</dbReference>
<accession>A0A1H9U652</accession>
<organism evidence="1 2">
    <name type="scientific">Corynebacterium cystitidis DSM 20524</name>
    <dbReference type="NCBI Taxonomy" id="1121357"/>
    <lineage>
        <taxon>Bacteria</taxon>
        <taxon>Bacillati</taxon>
        <taxon>Actinomycetota</taxon>
        <taxon>Actinomycetes</taxon>
        <taxon>Mycobacteriales</taxon>
        <taxon>Corynebacteriaceae</taxon>
        <taxon>Corynebacterium</taxon>
    </lineage>
</organism>
<keyword evidence="2" id="KW-1185">Reference proteome</keyword>
<dbReference type="AlphaFoldDB" id="A0A1H9U652"/>
<dbReference type="Pfam" id="PF02391">
    <property type="entry name" value="MoaE"/>
    <property type="match status" value="1"/>
</dbReference>
<sequence>MSTKPVQDPAYVAEQTGKVIDAFMTQQRLEDLMPAAREATMTRAMGALVTFEGVVRDHDGGQRVASLSYSCHPSADDEIRRVAQEIVDKHPNVRVWTAHRTGPIPIGEGAFLVLAAAAHRGDAFAACSELADRVKAEVPIWKEQELIDGATHWVGLD</sequence>
<dbReference type="InterPro" id="IPR003448">
    <property type="entry name" value="Mopterin_biosynth_MoaE"/>
</dbReference>
<dbReference type="SUPFAM" id="SSF54690">
    <property type="entry name" value="Molybdopterin synthase subunit MoaE"/>
    <property type="match status" value="1"/>
</dbReference>
<reference evidence="2" key="1">
    <citation type="submission" date="2016-10" db="EMBL/GenBank/DDBJ databases">
        <authorList>
            <person name="Varghese N."/>
            <person name="Submissions S."/>
        </authorList>
    </citation>
    <scope>NUCLEOTIDE SEQUENCE [LARGE SCALE GENOMIC DNA]</scope>
    <source>
        <strain evidence="2">DSM 20524</strain>
    </source>
</reference>
<dbReference type="STRING" id="1121357.SAMN05661109_01685"/>
<protein>
    <submittedName>
        <fullName evidence="1">Molybdopterin synthase subunit MoaE</fullName>
    </submittedName>
</protein>
<dbReference type="CDD" id="cd00756">
    <property type="entry name" value="MoaE"/>
    <property type="match status" value="1"/>
</dbReference>